<dbReference type="Gene3D" id="2.70.70.10">
    <property type="entry name" value="Glucose Permease (Domain IIA)"/>
    <property type="match status" value="1"/>
</dbReference>
<name>A0AAN0MHN0_9ACTN</name>
<dbReference type="Proteomes" id="UP001431656">
    <property type="component" value="Chromosome"/>
</dbReference>
<keyword evidence="1" id="KW-0812">Transmembrane</keyword>
<dbReference type="AlphaFoldDB" id="A0AAN0MHN0"/>
<dbReference type="EMBL" id="AP028056">
    <property type="protein sequence ID" value="BEH02759.1"/>
    <property type="molecule type" value="Genomic_DNA"/>
</dbReference>
<reference evidence="4" key="1">
    <citation type="journal article" date="2024" name="Int. J. Syst. Evol. Microbiol.">
        <title>Brooklawnia propionicigenes sp. nov., a facultatively anaerobic, propionate-producing bacterium isolated from a methanogenic reactor treating waste from cattle farms.</title>
        <authorList>
            <person name="Akita Y."/>
            <person name="Ueki A."/>
            <person name="Tonouchi A."/>
            <person name="Sugawara Y."/>
            <person name="Honma S."/>
            <person name="Kaku N."/>
            <person name="Ueki K."/>
        </authorList>
    </citation>
    <scope>NUCLEOTIDE SEQUENCE</scope>
    <source>
        <strain evidence="4">SH051</strain>
    </source>
</reference>
<keyword evidence="1" id="KW-1133">Transmembrane helix</keyword>
<dbReference type="Pfam" id="PF26571">
    <property type="entry name" value="VldE"/>
    <property type="match status" value="1"/>
</dbReference>
<protein>
    <recommendedName>
        <fullName evidence="6">M23 family metallopeptidase</fullName>
    </recommendedName>
</protein>
<evidence type="ECO:0000313" key="5">
    <source>
        <dbReference type="Proteomes" id="UP001431656"/>
    </source>
</evidence>
<dbReference type="GO" id="GO:0004222">
    <property type="term" value="F:metalloendopeptidase activity"/>
    <property type="evidence" value="ECO:0007669"/>
    <property type="project" value="TreeGrafter"/>
</dbReference>
<evidence type="ECO:0000259" key="2">
    <source>
        <dbReference type="Pfam" id="PF01551"/>
    </source>
</evidence>
<feature type="transmembrane region" description="Helical" evidence="1">
    <location>
        <begin position="7"/>
        <end position="27"/>
    </location>
</feature>
<dbReference type="SUPFAM" id="SSF51261">
    <property type="entry name" value="Duplicated hybrid motif"/>
    <property type="match status" value="1"/>
</dbReference>
<dbReference type="PANTHER" id="PTHR21666">
    <property type="entry name" value="PEPTIDASE-RELATED"/>
    <property type="match status" value="1"/>
</dbReference>
<dbReference type="PANTHER" id="PTHR21666:SF270">
    <property type="entry name" value="MUREIN HYDROLASE ACTIVATOR ENVC"/>
    <property type="match status" value="1"/>
</dbReference>
<dbReference type="Pfam" id="PF01551">
    <property type="entry name" value="Peptidase_M23"/>
    <property type="match status" value="1"/>
</dbReference>
<gene>
    <name evidence="4" type="ORF">brsh051_20400</name>
</gene>
<keyword evidence="1" id="KW-0472">Membrane</keyword>
<feature type="domain" description="ARB-07466-like C-terminal" evidence="3">
    <location>
        <begin position="200"/>
        <end position="307"/>
    </location>
</feature>
<evidence type="ECO:0000259" key="3">
    <source>
        <dbReference type="Pfam" id="PF26571"/>
    </source>
</evidence>
<evidence type="ECO:0000256" key="1">
    <source>
        <dbReference type="SAM" id="Phobius"/>
    </source>
</evidence>
<evidence type="ECO:0000313" key="4">
    <source>
        <dbReference type="EMBL" id="BEH02759.1"/>
    </source>
</evidence>
<feature type="domain" description="M23ase beta-sheet core" evidence="2">
    <location>
        <begin position="359"/>
        <end position="455"/>
    </location>
</feature>
<sequence>MNRAKLAAAGIVLPVALITALLGFLLFDEDQAACIPAGAAVVVDPGSVPAGPVAGFSGEQLVNAAYIMAAAASMGLTVRDQQIGVMTAIGESALRVLEYGDAAGPDSRGLFQQRDNGAWGTLAQRMDPYESALSFFRVLVQVDGRDSMEPTLVANAVQRNADPYYYARFWDPAGEIVQALAGSTTTAQQPAMSSSVYELGPVQPQTAVVANTIGPMFGIATVGGWRDPATEVYDPNGHPAGLALDFMISDIPDGVATGDRLADYLIAHAAELGVSYIIWQQRIWTASRAAEGWQLMEDRGSPTQNHMDHVHLSLTGDGSSALSAGCGATNQQGQVTAGGWSAPASGPISSGFGPRAGGMHYGTDFAPPCDAPIWAAASGTATFAGPASGYGNWIKIAHDGDVVTTYGHMFTEGVLVRVGDVVQAGQQIGRVGTAGDSTGCHLHFEVLTSGSYVDPLVFLNQHGVQIQGAQS</sequence>
<evidence type="ECO:0008006" key="6">
    <source>
        <dbReference type="Google" id="ProtNLM"/>
    </source>
</evidence>
<dbReference type="InterPro" id="IPR011055">
    <property type="entry name" value="Dup_hybrid_motif"/>
</dbReference>
<dbReference type="InterPro" id="IPR050570">
    <property type="entry name" value="Cell_wall_metabolism_enzyme"/>
</dbReference>
<accession>A0AAN0MHN0</accession>
<organism evidence="4 5">
    <name type="scientific">Brooklawnia propionicigenes</name>
    <dbReference type="NCBI Taxonomy" id="3041175"/>
    <lineage>
        <taxon>Bacteria</taxon>
        <taxon>Bacillati</taxon>
        <taxon>Actinomycetota</taxon>
        <taxon>Actinomycetes</taxon>
        <taxon>Propionibacteriales</taxon>
        <taxon>Propionibacteriaceae</taxon>
        <taxon>Brooklawnia</taxon>
    </lineage>
</organism>
<dbReference type="KEGG" id="broo:brsh051_20400"/>
<dbReference type="RefSeq" id="WP_286264666.1">
    <property type="nucleotide sequence ID" value="NZ_AP028056.1"/>
</dbReference>
<proteinExistence type="predicted"/>
<keyword evidence="5" id="KW-1185">Reference proteome</keyword>
<dbReference type="InterPro" id="IPR058593">
    <property type="entry name" value="ARB_07466-like_C"/>
</dbReference>
<dbReference type="InterPro" id="IPR016047">
    <property type="entry name" value="M23ase_b-sheet_dom"/>
</dbReference>
<dbReference type="CDD" id="cd12797">
    <property type="entry name" value="M23_peptidase"/>
    <property type="match status" value="1"/>
</dbReference>